<reference evidence="2" key="1">
    <citation type="submission" date="2020-12" db="EMBL/GenBank/DDBJ databases">
        <authorList>
            <person name="Iha C."/>
        </authorList>
    </citation>
    <scope>NUCLEOTIDE SEQUENCE</scope>
</reference>
<evidence type="ECO:0000313" key="2">
    <source>
        <dbReference type="EMBL" id="CAD7700116.1"/>
    </source>
</evidence>
<accession>A0A8S1IYI5</accession>
<dbReference type="InterPro" id="IPR052739">
    <property type="entry name" value="FAAH2"/>
</dbReference>
<dbReference type="Pfam" id="PF01425">
    <property type="entry name" value="Amidase"/>
    <property type="match status" value="1"/>
</dbReference>
<dbReference type="OrthoDB" id="549099at2759"/>
<organism evidence="2 3">
    <name type="scientific">Ostreobium quekettii</name>
    <dbReference type="NCBI Taxonomy" id="121088"/>
    <lineage>
        <taxon>Eukaryota</taxon>
        <taxon>Viridiplantae</taxon>
        <taxon>Chlorophyta</taxon>
        <taxon>core chlorophytes</taxon>
        <taxon>Ulvophyceae</taxon>
        <taxon>TCBD clade</taxon>
        <taxon>Bryopsidales</taxon>
        <taxon>Ostreobineae</taxon>
        <taxon>Ostreobiaceae</taxon>
        <taxon>Ostreobium</taxon>
    </lineage>
</organism>
<sequence>MAFHVDRPPEPHLWRLPAVAMVQRLKVKEVTPIEALNALEKRMKEVDPAINAVTVKCFPRARKAAQALMEKGFPVDPGPGYLYGLPIVVKDLHAVEGVLFTEGSALFANRIAEENDPLVDVLEAAGGIVVGKTNTPEFGAGGNTFNDVFGSTLNPWNVSLCAGGSSGGSAAALAAGEVSANGTCAQMLAEISS</sequence>
<comment type="caution">
    <text evidence="2">The sequence shown here is derived from an EMBL/GenBank/DDBJ whole genome shotgun (WGS) entry which is preliminary data.</text>
</comment>
<keyword evidence="3" id="KW-1185">Reference proteome</keyword>
<protein>
    <recommendedName>
        <fullName evidence="1">Amidase domain-containing protein</fullName>
    </recommendedName>
</protein>
<name>A0A8S1IYI5_9CHLO</name>
<dbReference type="EMBL" id="CAJHUC010001179">
    <property type="protein sequence ID" value="CAD7700116.1"/>
    <property type="molecule type" value="Genomic_DNA"/>
</dbReference>
<proteinExistence type="predicted"/>
<dbReference type="PANTHER" id="PTHR43372:SF4">
    <property type="entry name" value="FATTY-ACID AMIDE HYDROLASE 2"/>
    <property type="match status" value="1"/>
</dbReference>
<feature type="domain" description="Amidase" evidence="1">
    <location>
        <begin position="34"/>
        <end position="179"/>
    </location>
</feature>
<evidence type="ECO:0000259" key="1">
    <source>
        <dbReference type="Pfam" id="PF01425"/>
    </source>
</evidence>
<dbReference type="Gene3D" id="3.90.1300.10">
    <property type="entry name" value="Amidase signature (AS) domain"/>
    <property type="match status" value="1"/>
</dbReference>
<dbReference type="InterPro" id="IPR036928">
    <property type="entry name" value="AS_sf"/>
</dbReference>
<dbReference type="InterPro" id="IPR023631">
    <property type="entry name" value="Amidase_dom"/>
</dbReference>
<dbReference type="AlphaFoldDB" id="A0A8S1IYI5"/>
<dbReference type="GO" id="GO:0012505">
    <property type="term" value="C:endomembrane system"/>
    <property type="evidence" value="ECO:0007669"/>
    <property type="project" value="TreeGrafter"/>
</dbReference>
<dbReference type="Proteomes" id="UP000708148">
    <property type="component" value="Unassembled WGS sequence"/>
</dbReference>
<evidence type="ECO:0000313" key="3">
    <source>
        <dbReference type="Proteomes" id="UP000708148"/>
    </source>
</evidence>
<gene>
    <name evidence="2" type="ORF">OSTQU699_LOCUS5475</name>
</gene>
<dbReference type="PANTHER" id="PTHR43372">
    <property type="entry name" value="FATTY-ACID AMIDE HYDROLASE"/>
    <property type="match status" value="1"/>
</dbReference>
<dbReference type="SUPFAM" id="SSF75304">
    <property type="entry name" value="Amidase signature (AS) enzymes"/>
    <property type="match status" value="1"/>
</dbReference>